<reference evidence="8" key="1">
    <citation type="journal article" date="2017" name="bioRxiv">
        <title>Comparative analysis of the genomes of Stylophora pistillata and Acropora digitifera provides evidence for extensive differences between species of corals.</title>
        <authorList>
            <person name="Voolstra C.R."/>
            <person name="Li Y."/>
            <person name="Liew Y.J."/>
            <person name="Baumgarten S."/>
            <person name="Zoccola D."/>
            <person name="Flot J.-F."/>
            <person name="Tambutte S."/>
            <person name="Allemand D."/>
            <person name="Aranda M."/>
        </authorList>
    </citation>
    <scope>NUCLEOTIDE SEQUENCE [LARGE SCALE GENOMIC DNA]</scope>
</reference>
<keyword evidence="2" id="KW-0732">Signal</keyword>
<dbReference type="Gene3D" id="2.60.40.4100">
    <property type="entry name" value="Zona pellucida, ZP-C domain"/>
    <property type="match status" value="1"/>
</dbReference>
<dbReference type="InterPro" id="IPR055356">
    <property type="entry name" value="ZP-N"/>
</dbReference>
<sequence length="460" mass="50774">MPESCITLGRCGTHSPGWYDGPMPVNVGGNSSGRVCFNWIDSCCEWSSPATVKRCNGFYVYKLTPTSHCDLLYCGDGGVELTEEPATTLPSLMNTTTKPADDYSMDVKCDKDQIKVMLHIKSNLNYDPETVQLNDASCKPSFQNSSHIFIKSTLEGCGMEWNVSRDGKMLIYRNAITALVKGRGSLGLHVSRDHLAVFEFQCRYQKTVVLSVVSFNSSERFVISDIKSFGNFTFEMSLFKSGDFREHYTEYPIGPIDVGTDIFLQVTVRSNDTGVIVFVDECKATATPNYDDEMQFVFLEDGCPKDSNLRYNYTLSSVQRFVLAAFNFRSVNSKEIFLHCLVLACLHSDESSRCAKGCPYEKRKRRVIEENVEQHLAVGPIIVSSPKPKEPSANSALIHDSVVSDYLAASSSPKDDTIIIAVVVGFLGFAAVLLVAAVVIILCKPHRTPNVTGAATSPLL</sequence>
<keyword evidence="5" id="KW-1133">Transmembrane helix</keyword>
<keyword evidence="3" id="KW-1015">Disulfide bond</keyword>
<keyword evidence="8" id="KW-1185">Reference proteome</keyword>
<dbReference type="SMART" id="SM00241">
    <property type="entry name" value="ZP"/>
    <property type="match status" value="1"/>
</dbReference>
<evidence type="ECO:0000256" key="3">
    <source>
        <dbReference type="ARBA" id="ARBA00023157"/>
    </source>
</evidence>
<proteinExistence type="predicted"/>
<dbReference type="OrthoDB" id="5977047at2759"/>
<protein>
    <submittedName>
        <fullName evidence="7">Pancreatic secretory granule membrane major glycoprotein GP2</fullName>
    </submittedName>
</protein>
<gene>
    <name evidence="7" type="primary">Gp2</name>
    <name evidence="7" type="ORF">AWC38_SpisGene6262</name>
</gene>
<accession>A0A2B4SHX7</accession>
<dbReference type="AlphaFoldDB" id="A0A2B4SHX7"/>
<dbReference type="InterPro" id="IPR048290">
    <property type="entry name" value="ZP_chr"/>
</dbReference>
<feature type="transmembrane region" description="Helical" evidence="5">
    <location>
        <begin position="418"/>
        <end position="443"/>
    </location>
</feature>
<dbReference type="Pfam" id="PF00100">
    <property type="entry name" value="Zona_pellucida"/>
    <property type="match status" value="1"/>
</dbReference>
<dbReference type="PRINTS" id="PR00023">
    <property type="entry name" value="ZPELLUCIDA"/>
</dbReference>
<feature type="domain" description="ZP" evidence="6">
    <location>
        <begin position="108"/>
        <end position="361"/>
    </location>
</feature>
<dbReference type="Pfam" id="PF23344">
    <property type="entry name" value="ZP-N"/>
    <property type="match status" value="1"/>
</dbReference>
<dbReference type="EMBL" id="LSMT01000073">
    <property type="protein sequence ID" value="PFX28986.1"/>
    <property type="molecule type" value="Genomic_DNA"/>
</dbReference>
<name>A0A2B4SHX7_STYPI</name>
<evidence type="ECO:0000256" key="2">
    <source>
        <dbReference type="ARBA" id="ARBA00022729"/>
    </source>
</evidence>
<dbReference type="InterPro" id="IPR055355">
    <property type="entry name" value="ZP-C"/>
</dbReference>
<keyword evidence="4" id="KW-0325">Glycoprotein</keyword>
<dbReference type="Gene3D" id="2.60.40.3210">
    <property type="entry name" value="Zona pellucida, ZP-N domain"/>
    <property type="match status" value="1"/>
</dbReference>
<keyword evidence="5" id="KW-0472">Membrane</keyword>
<dbReference type="Pfam" id="PF23283">
    <property type="entry name" value="D8C_UMOD"/>
    <property type="match status" value="1"/>
</dbReference>
<dbReference type="PANTHER" id="PTHR14002">
    <property type="entry name" value="ENDOGLIN/TGF-BETA RECEPTOR TYPE III"/>
    <property type="match status" value="1"/>
</dbReference>
<evidence type="ECO:0000259" key="6">
    <source>
        <dbReference type="PROSITE" id="PS51034"/>
    </source>
</evidence>
<evidence type="ECO:0000256" key="5">
    <source>
        <dbReference type="SAM" id="Phobius"/>
    </source>
</evidence>
<keyword evidence="5" id="KW-0812">Transmembrane</keyword>
<evidence type="ECO:0000256" key="1">
    <source>
        <dbReference type="ARBA" id="ARBA00022536"/>
    </source>
</evidence>
<evidence type="ECO:0000256" key="4">
    <source>
        <dbReference type="ARBA" id="ARBA00023180"/>
    </source>
</evidence>
<dbReference type="PROSITE" id="PS51034">
    <property type="entry name" value="ZP_2"/>
    <property type="match status" value="1"/>
</dbReference>
<evidence type="ECO:0000313" key="8">
    <source>
        <dbReference type="Proteomes" id="UP000225706"/>
    </source>
</evidence>
<dbReference type="InterPro" id="IPR001507">
    <property type="entry name" value="ZP_dom"/>
</dbReference>
<dbReference type="PANTHER" id="PTHR14002:SF43">
    <property type="entry name" value="DELTA-LIKE PROTEIN"/>
    <property type="match status" value="1"/>
</dbReference>
<organism evidence="7 8">
    <name type="scientific">Stylophora pistillata</name>
    <name type="common">Smooth cauliflower coral</name>
    <dbReference type="NCBI Taxonomy" id="50429"/>
    <lineage>
        <taxon>Eukaryota</taxon>
        <taxon>Metazoa</taxon>
        <taxon>Cnidaria</taxon>
        <taxon>Anthozoa</taxon>
        <taxon>Hexacorallia</taxon>
        <taxon>Scleractinia</taxon>
        <taxon>Astrocoeniina</taxon>
        <taxon>Pocilloporidae</taxon>
        <taxon>Stylophora</taxon>
    </lineage>
</organism>
<evidence type="ECO:0000313" key="7">
    <source>
        <dbReference type="EMBL" id="PFX28986.1"/>
    </source>
</evidence>
<dbReference type="Proteomes" id="UP000225706">
    <property type="component" value="Unassembled WGS sequence"/>
</dbReference>
<keyword evidence="1" id="KW-0245">EGF-like domain</keyword>
<dbReference type="InterPro" id="IPR057774">
    <property type="entry name" value="D8C_UMOD/GP2/OIT3-like"/>
</dbReference>
<dbReference type="InterPro" id="IPR042235">
    <property type="entry name" value="ZP-C_dom"/>
</dbReference>
<comment type="caution">
    <text evidence="7">The sequence shown here is derived from an EMBL/GenBank/DDBJ whole genome shotgun (WGS) entry which is preliminary data.</text>
</comment>